<gene>
    <name evidence="7" type="ORF">GCM10022215_23780</name>
</gene>
<protein>
    <recommendedName>
        <fullName evidence="6">Ferric oxidoreductase domain-containing protein</fullName>
    </recommendedName>
</protein>
<evidence type="ECO:0000256" key="5">
    <source>
        <dbReference type="SAM" id="Phobius"/>
    </source>
</evidence>
<dbReference type="EMBL" id="BAAAZH010000016">
    <property type="protein sequence ID" value="GAA4120328.1"/>
    <property type="molecule type" value="Genomic_DNA"/>
</dbReference>
<organism evidence="7 8">
    <name type="scientific">Nocardioides fonticola</name>
    <dbReference type="NCBI Taxonomy" id="450363"/>
    <lineage>
        <taxon>Bacteria</taxon>
        <taxon>Bacillati</taxon>
        <taxon>Actinomycetota</taxon>
        <taxon>Actinomycetes</taxon>
        <taxon>Propionibacteriales</taxon>
        <taxon>Nocardioidaceae</taxon>
        <taxon>Nocardioides</taxon>
    </lineage>
</organism>
<feature type="transmembrane region" description="Helical" evidence="5">
    <location>
        <begin position="6"/>
        <end position="34"/>
    </location>
</feature>
<keyword evidence="3 5" id="KW-1133">Transmembrane helix</keyword>
<feature type="transmembrane region" description="Helical" evidence="5">
    <location>
        <begin position="97"/>
        <end position="120"/>
    </location>
</feature>
<keyword evidence="8" id="KW-1185">Reference proteome</keyword>
<keyword evidence="4 5" id="KW-0472">Membrane</keyword>
<evidence type="ECO:0000313" key="7">
    <source>
        <dbReference type="EMBL" id="GAA4120328.1"/>
    </source>
</evidence>
<evidence type="ECO:0000313" key="8">
    <source>
        <dbReference type="Proteomes" id="UP001501495"/>
    </source>
</evidence>
<evidence type="ECO:0000256" key="1">
    <source>
        <dbReference type="ARBA" id="ARBA00004141"/>
    </source>
</evidence>
<keyword evidence="2 5" id="KW-0812">Transmembrane</keyword>
<sequence length="214" mass="22182">MTSAELIWSLVRASGLMAVLTATVSVVLGATASLSPAPGATRSGRDLDRRLLRQYAHRSAGVVTLAMIVLHAALIVIDSYVTVTVAGVLVPFTAGYDAIALGIGTVAAYLFLVVAATGALRSRISADRGQRAWRAVHLTAYLAWGAAMLHGLMAGTDTGAWWGLLIYGGCAAAVAMAIAARVLAAGDTRRSSLAQQRRESLAATRPSVPIGVDR</sequence>
<comment type="subcellular location">
    <subcellularLocation>
        <location evidence="1">Membrane</location>
        <topology evidence="1">Multi-pass membrane protein</topology>
    </subcellularLocation>
</comment>
<dbReference type="InterPro" id="IPR013130">
    <property type="entry name" value="Fe3_Rdtase_TM_dom"/>
</dbReference>
<evidence type="ECO:0000256" key="3">
    <source>
        <dbReference type="ARBA" id="ARBA00022989"/>
    </source>
</evidence>
<proteinExistence type="predicted"/>
<feature type="transmembrane region" description="Helical" evidence="5">
    <location>
        <begin position="55"/>
        <end position="77"/>
    </location>
</feature>
<comment type="caution">
    <text evidence="7">The sequence shown here is derived from an EMBL/GenBank/DDBJ whole genome shotgun (WGS) entry which is preliminary data.</text>
</comment>
<dbReference type="Proteomes" id="UP001501495">
    <property type="component" value="Unassembled WGS sequence"/>
</dbReference>
<evidence type="ECO:0000256" key="2">
    <source>
        <dbReference type="ARBA" id="ARBA00022692"/>
    </source>
</evidence>
<evidence type="ECO:0000256" key="4">
    <source>
        <dbReference type="ARBA" id="ARBA00023136"/>
    </source>
</evidence>
<dbReference type="Pfam" id="PF01794">
    <property type="entry name" value="Ferric_reduct"/>
    <property type="match status" value="1"/>
</dbReference>
<accession>A0ABP7XKI1</accession>
<dbReference type="RefSeq" id="WP_344733611.1">
    <property type="nucleotide sequence ID" value="NZ_BAAAZH010000016.1"/>
</dbReference>
<feature type="domain" description="Ferric oxidoreductase" evidence="6">
    <location>
        <begin position="41"/>
        <end position="144"/>
    </location>
</feature>
<reference evidence="8" key="1">
    <citation type="journal article" date="2019" name="Int. J. Syst. Evol. Microbiol.">
        <title>The Global Catalogue of Microorganisms (GCM) 10K type strain sequencing project: providing services to taxonomists for standard genome sequencing and annotation.</title>
        <authorList>
            <consortium name="The Broad Institute Genomics Platform"/>
            <consortium name="The Broad Institute Genome Sequencing Center for Infectious Disease"/>
            <person name="Wu L."/>
            <person name="Ma J."/>
        </authorList>
    </citation>
    <scope>NUCLEOTIDE SEQUENCE [LARGE SCALE GENOMIC DNA]</scope>
    <source>
        <strain evidence="8">JCM 16703</strain>
    </source>
</reference>
<feature type="transmembrane region" description="Helical" evidence="5">
    <location>
        <begin position="159"/>
        <end position="184"/>
    </location>
</feature>
<name>A0ABP7XKI1_9ACTN</name>
<feature type="transmembrane region" description="Helical" evidence="5">
    <location>
        <begin position="132"/>
        <end position="153"/>
    </location>
</feature>
<evidence type="ECO:0000259" key="6">
    <source>
        <dbReference type="Pfam" id="PF01794"/>
    </source>
</evidence>